<organism evidence="2">
    <name type="scientific">Fundidesulfovibrio putealis</name>
    <dbReference type="NCBI Taxonomy" id="270496"/>
    <lineage>
        <taxon>Bacteria</taxon>
        <taxon>Pseudomonadati</taxon>
        <taxon>Thermodesulfobacteriota</taxon>
        <taxon>Desulfovibrionia</taxon>
        <taxon>Desulfovibrionales</taxon>
        <taxon>Desulfovibrionaceae</taxon>
        <taxon>Fundidesulfovibrio</taxon>
    </lineage>
</organism>
<gene>
    <name evidence="2" type="ORF">ENR59_03640</name>
</gene>
<dbReference type="InterPro" id="IPR029021">
    <property type="entry name" value="Prot-tyrosine_phosphatase-like"/>
</dbReference>
<evidence type="ECO:0000256" key="1">
    <source>
        <dbReference type="SAM" id="MobiDB-lite"/>
    </source>
</evidence>
<sequence>MPRRPCSAREPGPWREHLTSEDEMGKSITCEGIVVGGVPDWDEAMRLHREGVRTLVDVREEGEQGPDVAKLAGEVGMRYLRVPISRRKVDVEQIDRFRKAVSGSDGGKVYAFSSNGKRAMGAVCFLACAKVGDSVIEVFHKAQKLGLAIEQESALKKFILDFYSSHRGDMLNNHFQHPHHA</sequence>
<evidence type="ECO:0000313" key="2">
    <source>
        <dbReference type="EMBL" id="HGG92026.1"/>
    </source>
</evidence>
<dbReference type="SUPFAM" id="SSF52799">
    <property type="entry name" value="(Phosphotyrosine protein) phosphatases II"/>
    <property type="match status" value="1"/>
</dbReference>
<name>A0A7C3W8U4_9BACT</name>
<feature type="region of interest" description="Disordered" evidence="1">
    <location>
        <begin position="1"/>
        <end position="21"/>
    </location>
</feature>
<comment type="caution">
    <text evidence="2">The sequence shown here is derived from an EMBL/GenBank/DDBJ whole genome shotgun (WGS) entry which is preliminary data.</text>
</comment>
<feature type="compositionally biased region" description="Basic and acidic residues" evidence="1">
    <location>
        <begin position="12"/>
        <end position="21"/>
    </location>
</feature>
<accession>A0A7C3W8U4</accession>
<proteinExistence type="predicted"/>
<protein>
    <recommendedName>
        <fullName evidence="3">Phosphatase</fullName>
    </recommendedName>
</protein>
<dbReference type="AlphaFoldDB" id="A0A7C3W8U4"/>
<reference evidence="2" key="1">
    <citation type="journal article" date="2020" name="mSystems">
        <title>Genome- and Community-Level Interaction Insights into Carbon Utilization and Element Cycling Functions of Hydrothermarchaeota in Hydrothermal Sediment.</title>
        <authorList>
            <person name="Zhou Z."/>
            <person name="Liu Y."/>
            <person name="Xu W."/>
            <person name="Pan J."/>
            <person name="Luo Z.H."/>
            <person name="Li M."/>
        </authorList>
    </citation>
    <scope>NUCLEOTIDE SEQUENCE [LARGE SCALE GENOMIC DNA]</scope>
    <source>
        <strain evidence="2">SpSt-413</strain>
    </source>
</reference>
<dbReference type="EMBL" id="DSRP01000254">
    <property type="protein sequence ID" value="HGG92026.1"/>
    <property type="molecule type" value="Genomic_DNA"/>
</dbReference>
<evidence type="ECO:0008006" key="3">
    <source>
        <dbReference type="Google" id="ProtNLM"/>
    </source>
</evidence>
<dbReference type="Gene3D" id="3.90.190.10">
    <property type="entry name" value="Protein tyrosine phosphatase superfamily"/>
    <property type="match status" value="1"/>
</dbReference>